<evidence type="ECO:0000313" key="3">
    <source>
        <dbReference type="Proteomes" id="UP000021816"/>
    </source>
</evidence>
<evidence type="ECO:0000313" key="2">
    <source>
        <dbReference type="EMBL" id="EXI77334.1"/>
    </source>
</evidence>
<comment type="caution">
    <text evidence="2">The sequence shown here is derived from an EMBL/GenBank/DDBJ whole genome shotgun (WGS) entry which is preliminary data.</text>
</comment>
<reference evidence="2 3" key="1">
    <citation type="submission" date="2014-02" db="EMBL/GenBank/DDBJ databases">
        <title>Expanding our view of genomic diversity in Candidatus Accumulibacter clades.</title>
        <authorList>
            <person name="Skennerton C.T."/>
            <person name="Barr J.J."/>
            <person name="Slater F.R."/>
            <person name="Bond P.L."/>
            <person name="Tyson G.W."/>
        </authorList>
    </citation>
    <scope>NUCLEOTIDE SEQUENCE [LARGE SCALE GENOMIC DNA]</scope>
    <source>
        <strain evidence="3">BA-92</strain>
    </source>
</reference>
<sequence length="70" mass="7431">MEREKPDLGDNLPDGVENTADSRPKMNRREALAMVGKHAVYTAPAVLAVLAATKSKNAHADCPQGQICAS</sequence>
<feature type="region of interest" description="Disordered" evidence="1">
    <location>
        <begin position="1"/>
        <end position="26"/>
    </location>
</feature>
<proteinExistence type="predicted"/>
<protein>
    <submittedName>
        <fullName evidence="2">Uncharacterized protein</fullName>
    </submittedName>
</protein>
<dbReference type="EMBL" id="JEMX01000103">
    <property type="protein sequence ID" value="EXI77334.1"/>
    <property type="molecule type" value="Genomic_DNA"/>
</dbReference>
<dbReference type="AlphaFoldDB" id="A0A011QEX9"/>
<evidence type="ECO:0000256" key="1">
    <source>
        <dbReference type="SAM" id="MobiDB-lite"/>
    </source>
</evidence>
<gene>
    <name evidence="2" type="ORF">AW10_03858</name>
</gene>
<organism evidence="2 3">
    <name type="scientific">Candidatus Accumulibacter appositus</name>
    <dbReference type="NCBI Taxonomy" id="1454003"/>
    <lineage>
        <taxon>Bacteria</taxon>
        <taxon>Pseudomonadati</taxon>
        <taxon>Pseudomonadota</taxon>
        <taxon>Betaproteobacteria</taxon>
        <taxon>Candidatus Accumulibacter</taxon>
    </lineage>
</organism>
<dbReference type="PATRIC" id="fig|1454003.3.peg.3918"/>
<accession>A0A011QEX9</accession>
<name>A0A011QEX9_9PROT</name>
<dbReference type="Proteomes" id="UP000021816">
    <property type="component" value="Unassembled WGS sequence"/>
</dbReference>